<feature type="coiled-coil region" evidence="2">
    <location>
        <begin position="31"/>
        <end position="89"/>
    </location>
</feature>
<dbReference type="InterPro" id="IPR005612">
    <property type="entry name" value="CCAAT-binding_factor"/>
</dbReference>
<evidence type="ECO:0000259" key="3">
    <source>
        <dbReference type="Pfam" id="PF03914"/>
    </source>
</evidence>
<dbReference type="SUPFAM" id="SSF48371">
    <property type="entry name" value="ARM repeat"/>
    <property type="match status" value="1"/>
</dbReference>
<dbReference type="Proteomes" id="UP000786811">
    <property type="component" value="Unassembled WGS sequence"/>
</dbReference>
<dbReference type="InterPro" id="IPR016024">
    <property type="entry name" value="ARM-type_fold"/>
</dbReference>
<keyword evidence="5" id="KW-1185">Reference proteome</keyword>
<dbReference type="GO" id="GO:0003682">
    <property type="term" value="F:chromatin binding"/>
    <property type="evidence" value="ECO:0007669"/>
    <property type="project" value="TreeGrafter"/>
</dbReference>
<organism evidence="4 5">
    <name type="scientific">Cotesia congregata</name>
    <name type="common">Parasitoid wasp</name>
    <name type="synonym">Apanteles congregatus</name>
    <dbReference type="NCBI Taxonomy" id="51543"/>
    <lineage>
        <taxon>Eukaryota</taxon>
        <taxon>Metazoa</taxon>
        <taxon>Ecdysozoa</taxon>
        <taxon>Arthropoda</taxon>
        <taxon>Hexapoda</taxon>
        <taxon>Insecta</taxon>
        <taxon>Pterygota</taxon>
        <taxon>Neoptera</taxon>
        <taxon>Endopterygota</taxon>
        <taxon>Hymenoptera</taxon>
        <taxon>Apocrita</taxon>
        <taxon>Ichneumonoidea</taxon>
        <taxon>Braconidae</taxon>
        <taxon>Microgastrinae</taxon>
        <taxon>Cotesia</taxon>
    </lineage>
</organism>
<feature type="coiled-coil region" evidence="2">
    <location>
        <begin position="331"/>
        <end position="363"/>
    </location>
</feature>
<feature type="domain" description="CCAAT-binding factor" evidence="3">
    <location>
        <begin position="426"/>
        <end position="579"/>
    </location>
</feature>
<gene>
    <name evidence="4" type="ORF">HICCMSTLAB_LOCUS11570</name>
</gene>
<evidence type="ECO:0000256" key="1">
    <source>
        <dbReference type="ARBA" id="ARBA00007797"/>
    </source>
</evidence>
<dbReference type="Gene3D" id="1.25.10.10">
    <property type="entry name" value="Leucine-rich Repeat Variant"/>
    <property type="match status" value="1"/>
</dbReference>
<dbReference type="AlphaFoldDB" id="A0A8J2MXI6"/>
<dbReference type="InterPro" id="IPR016903">
    <property type="entry name" value="Nucleolar_cplx-assoc_3"/>
</dbReference>
<dbReference type="PANTHER" id="PTHR14428">
    <property type="entry name" value="NUCLEOLAR COMPLEX PROTEIN 3"/>
    <property type="match status" value="1"/>
</dbReference>
<comment type="caution">
    <text evidence="4">The sequence shown here is derived from an EMBL/GenBank/DDBJ whole genome shotgun (WGS) entry which is preliminary data.</text>
</comment>
<dbReference type="GO" id="GO:0006270">
    <property type="term" value="P:DNA replication initiation"/>
    <property type="evidence" value="ECO:0007669"/>
    <property type="project" value="TreeGrafter"/>
</dbReference>
<dbReference type="PANTHER" id="PTHR14428:SF5">
    <property type="entry name" value="NUCLEOLAR COMPLEX PROTEIN 3 HOMOLOG"/>
    <property type="match status" value="1"/>
</dbReference>
<comment type="similarity">
    <text evidence="1">Belongs to the CBF/MAK21 family.</text>
</comment>
<sequence>MAVKTSKKISKVNSDSKKIKVKKASKRKFDEELMEDKYEEVREKINENEGNKRIRFLLPLKTKDGSIKKQVIEEDIEDEEEEEKFNENENIEENVENDSDTEFIETFQMKKQNVKVKKDMSEIELMAHRRKLLNERKIKIGLTASTLLENPEIKVKNFTVLLDFMEENTPGIYITVKKLAAVSLLELAGKLRPKKGDHRIVPEPELQLGEVAITCMCDLLATHPYFNYSSNIVSFLIPYLNNKYPKVREIVAKCFSQIFKEDKKLELTLEIVRKLNQLIKAKEYSLHTEALSVLLSLRIRNVNLDKERDEELKQKKLQNHKSRILALSKRERKRNKKLQEVEKELLETKAEENKAQAEKVLTEIISIVFTIYFKVIKTFPNSKILSACLEGLAKFAHCINLDFYQDLVNAINKLLANGNLGLRERLHCIQTVFTILSGHGSALTIDPHRFYLHLYKILPDIHMARNEENCEILVHCLTQALINRRKKVTQARLNSFIKRILMVTLQLQHHGSLGLLGVVKKLLQLCKTTEILLDTDNSVGEGLYQPELDDPEYCNAHRTAAWELIALQRHYHSIVQKMAKNLACNVPTSGEGSLIPEIGKLSAEELYSQFNPSEVAFNPAVSVPKKNVGKSSISFRGHFIDTKFNDYIEKNKDTTSEITTNLDFYEALQME</sequence>
<evidence type="ECO:0000313" key="5">
    <source>
        <dbReference type="Proteomes" id="UP000786811"/>
    </source>
</evidence>
<name>A0A8J2MXI6_COTCN</name>
<keyword evidence="2" id="KW-0175">Coiled coil</keyword>
<evidence type="ECO:0000256" key="2">
    <source>
        <dbReference type="SAM" id="Coils"/>
    </source>
</evidence>
<dbReference type="EMBL" id="CAJNRD030001123">
    <property type="protein sequence ID" value="CAG5103559.1"/>
    <property type="molecule type" value="Genomic_DNA"/>
</dbReference>
<dbReference type="OrthoDB" id="10263597at2759"/>
<dbReference type="InterPro" id="IPR011989">
    <property type="entry name" value="ARM-like"/>
</dbReference>
<evidence type="ECO:0000313" key="4">
    <source>
        <dbReference type="EMBL" id="CAG5103559.1"/>
    </source>
</evidence>
<reference evidence="4" key="1">
    <citation type="submission" date="2021-04" db="EMBL/GenBank/DDBJ databases">
        <authorList>
            <person name="Chebbi M.A.C M."/>
        </authorList>
    </citation>
    <scope>NUCLEOTIDE SEQUENCE</scope>
</reference>
<accession>A0A8J2MXI6</accession>
<dbReference type="GO" id="GO:0005730">
    <property type="term" value="C:nucleolus"/>
    <property type="evidence" value="ECO:0007669"/>
    <property type="project" value="TreeGrafter"/>
</dbReference>
<dbReference type="Pfam" id="PF03914">
    <property type="entry name" value="CBF"/>
    <property type="match status" value="1"/>
</dbReference>
<protein>
    <submittedName>
        <fullName evidence="4">Similar to CG1234: Nucleolar complex protein 3 homolog (Drosophila melanogaster)</fullName>
    </submittedName>
</protein>
<proteinExistence type="inferred from homology"/>